<dbReference type="AlphaFoldDB" id="A0A1I0T0A5"/>
<evidence type="ECO:0000313" key="2">
    <source>
        <dbReference type="EMBL" id="SFA44476.1"/>
    </source>
</evidence>
<dbReference type="Pfam" id="PF02585">
    <property type="entry name" value="PIG-L"/>
    <property type="match status" value="1"/>
</dbReference>
<dbReference type="OrthoDB" id="7970102at2"/>
<dbReference type="Gene3D" id="3.40.50.10320">
    <property type="entry name" value="LmbE-like"/>
    <property type="match status" value="1"/>
</dbReference>
<dbReference type="RefSeq" id="WP_139221614.1">
    <property type="nucleotide sequence ID" value="NZ_FOJO01000003.1"/>
</dbReference>
<dbReference type="InterPro" id="IPR003737">
    <property type="entry name" value="GlcNAc_PI_deacetylase-related"/>
</dbReference>
<dbReference type="SUPFAM" id="SSF102588">
    <property type="entry name" value="LmbE-like"/>
    <property type="match status" value="1"/>
</dbReference>
<dbReference type="InterPro" id="IPR028994">
    <property type="entry name" value="Integrin_alpha_N"/>
</dbReference>
<dbReference type="PANTHER" id="PTHR46580">
    <property type="entry name" value="SENSOR KINASE-RELATED"/>
    <property type="match status" value="1"/>
</dbReference>
<dbReference type="Pfam" id="PF13517">
    <property type="entry name" value="FG-GAP_3"/>
    <property type="match status" value="2"/>
</dbReference>
<organism evidence="2 3">
    <name type="scientific">Paracoccus halophilus</name>
    <dbReference type="NCBI Taxonomy" id="376733"/>
    <lineage>
        <taxon>Bacteria</taxon>
        <taxon>Pseudomonadati</taxon>
        <taxon>Pseudomonadota</taxon>
        <taxon>Alphaproteobacteria</taxon>
        <taxon>Rhodobacterales</taxon>
        <taxon>Paracoccaceae</taxon>
        <taxon>Paracoccus</taxon>
    </lineage>
</organism>
<sequence>MPEPSRPEGVTAANMIFVSHEDDDILFMNQQIGAALSRGEPLTTVFVTAGDAGRDAAYWLGREDGARAAYSVYTGRSDWVTETVEIDIGDSNFSIASSYLASQPDVRLYFLRAPDGFRFGAGSERYGNDSLERLWTGAIDEMQTVDGANSYSRAELVAVMQQLMQIHQPSDILVQDHVSLLSGIEHSDHRHASLFASLAGQGYDGEHSLAAYVGYGTRLLAANLPDDGLMDLYFRAFEAYGVHDPAVWTGTAADGSPIFGPSYYDWMQREYRVSDIAELWSLDFDSSSGWRASRHVRDLADTDGDGRADVVGFGARSVLVATAGTAYFGNAAIWAEDYNWSTGWRVAHHDREMGDVNGDGRADIVAFGDPGALVALSDGSGFQDGGLWIGNFGYRAGGWRVNRHERELADVNGDGMDDVVGFGQNGIWVSLSSGTALGRLAEWSDDFGFRDGWRVARHVRLAGDVDGDGRADILAFGDNAVFVALSEGDGFATGARWSGDFGALSGGWRNDRHIRTLADVNGDGRDDLVGFGEGGVHVALSDGTGFLPSEQWSGDFGYLDGWLVGSHERRLADVNGDGLADIVAFGDDATVVALSTGSGFVAPAYPDEFLF</sequence>
<dbReference type="Proteomes" id="UP000182312">
    <property type="component" value="Unassembled WGS sequence"/>
</dbReference>
<name>A0A1I0T0A5_9RHOB</name>
<accession>A0A1I0T0A5</accession>
<evidence type="ECO:0000256" key="1">
    <source>
        <dbReference type="ARBA" id="ARBA00022729"/>
    </source>
</evidence>
<dbReference type="InterPro" id="IPR013517">
    <property type="entry name" value="FG-GAP"/>
</dbReference>
<protein>
    <submittedName>
        <fullName evidence="2">Repeat domain-containing protein</fullName>
    </submittedName>
</protein>
<dbReference type="Gene3D" id="2.130.10.130">
    <property type="entry name" value="Integrin alpha, N-terminal"/>
    <property type="match status" value="1"/>
</dbReference>
<dbReference type="InterPro" id="IPR024078">
    <property type="entry name" value="LmbE-like_dom_sf"/>
</dbReference>
<reference evidence="2 3" key="1">
    <citation type="submission" date="2016-10" db="EMBL/GenBank/DDBJ databases">
        <authorList>
            <person name="de Groot N.N."/>
        </authorList>
    </citation>
    <scope>NUCLEOTIDE SEQUENCE [LARGE SCALE GENOMIC DNA]</scope>
    <source>
        <strain evidence="2 3">CGMCC 1.6117</strain>
    </source>
</reference>
<dbReference type="PANTHER" id="PTHR46580:SF2">
    <property type="entry name" value="MAM DOMAIN-CONTAINING PROTEIN"/>
    <property type="match status" value="1"/>
</dbReference>
<dbReference type="SUPFAM" id="SSF69318">
    <property type="entry name" value="Integrin alpha N-terminal domain"/>
    <property type="match status" value="1"/>
</dbReference>
<proteinExistence type="predicted"/>
<keyword evidence="1" id="KW-0732">Signal</keyword>
<evidence type="ECO:0000313" key="3">
    <source>
        <dbReference type="Proteomes" id="UP000182312"/>
    </source>
</evidence>
<dbReference type="EMBL" id="FOJO01000003">
    <property type="protein sequence ID" value="SFA44476.1"/>
    <property type="molecule type" value="Genomic_DNA"/>
</dbReference>
<gene>
    <name evidence="2" type="ORF">SAMN04487972_103213</name>
</gene>